<dbReference type="Proteomes" id="UP000032049">
    <property type="component" value="Unassembled WGS sequence"/>
</dbReference>
<dbReference type="EMBL" id="JXRA01000024">
    <property type="protein sequence ID" value="KIO78074.1"/>
    <property type="molecule type" value="Genomic_DNA"/>
</dbReference>
<dbReference type="AlphaFoldDB" id="A0A0D0FZU0"/>
<name>A0A0D0FZU0_9SPHI</name>
<evidence type="ECO:0000313" key="1">
    <source>
        <dbReference type="EMBL" id="KIO78074.1"/>
    </source>
</evidence>
<reference evidence="1 2" key="1">
    <citation type="submission" date="2015-01" db="EMBL/GenBank/DDBJ databases">
        <title>Draft genome sequence of Pedobacter sp. NL19 isolated from sludge of an effluent treatment pond in an abandoned uranium mine.</title>
        <authorList>
            <person name="Santos T."/>
            <person name="Caetano T."/>
            <person name="Covas C."/>
            <person name="Cruz A."/>
            <person name="Mendo S."/>
        </authorList>
    </citation>
    <scope>NUCLEOTIDE SEQUENCE [LARGE SCALE GENOMIC DNA]</scope>
    <source>
        <strain evidence="1 2">NL19</strain>
    </source>
</reference>
<sequence length="122" mass="14411">MFRSILAHILIFTTLTANFSQVFVRAGFELNENYIVSKLCINRDKPQMHCNGKCYLMRKLKQAEQKEKNRANENQRSLYQAGIVVEKLTFNPYMIHIEREYKPELPFRLPAYAAEIFQPPRV</sequence>
<dbReference type="OrthoDB" id="980645at2"/>
<keyword evidence="2" id="KW-1185">Reference proteome</keyword>
<protein>
    <submittedName>
        <fullName evidence="1">Uncharacterized protein</fullName>
    </submittedName>
</protein>
<accession>A0A0D0FZU0</accession>
<proteinExistence type="predicted"/>
<dbReference type="RefSeq" id="WP_041879389.1">
    <property type="nucleotide sequence ID" value="NZ_CP157278.1"/>
</dbReference>
<gene>
    <name evidence="1" type="ORF">TH53_05635</name>
</gene>
<comment type="caution">
    <text evidence="1">The sequence shown here is derived from an EMBL/GenBank/DDBJ whole genome shotgun (WGS) entry which is preliminary data.</text>
</comment>
<evidence type="ECO:0000313" key="2">
    <source>
        <dbReference type="Proteomes" id="UP000032049"/>
    </source>
</evidence>
<dbReference type="STRING" id="1503925.TH53_05635"/>
<organism evidence="1 2">
    <name type="scientific">Pedobacter lusitanus</name>
    <dbReference type="NCBI Taxonomy" id="1503925"/>
    <lineage>
        <taxon>Bacteria</taxon>
        <taxon>Pseudomonadati</taxon>
        <taxon>Bacteroidota</taxon>
        <taxon>Sphingobacteriia</taxon>
        <taxon>Sphingobacteriales</taxon>
        <taxon>Sphingobacteriaceae</taxon>
        <taxon>Pedobacter</taxon>
    </lineage>
</organism>